<evidence type="ECO:0000256" key="1">
    <source>
        <dbReference type="SAM" id="Phobius"/>
    </source>
</evidence>
<keyword evidence="1" id="KW-0472">Membrane</keyword>
<dbReference type="EMBL" id="JMIY01000003">
    <property type="protein sequence ID" value="KCZ72224.1"/>
    <property type="molecule type" value="Genomic_DNA"/>
</dbReference>
<gene>
    <name evidence="2" type="ORF">ANME2D_01628</name>
</gene>
<accession>A0A062V8Y0</accession>
<organism evidence="2 3">
    <name type="scientific">Candidatus Methanoperedens nitratireducens</name>
    <dbReference type="NCBI Taxonomy" id="1392998"/>
    <lineage>
        <taxon>Archaea</taxon>
        <taxon>Methanobacteriati</taxon>
        <taxon>Methanobacteriota</taxon>
        <taxon>Stenosarchaea group</taxon>
        <taxon>Methanomicrobia</taxon>
        <taxon>Methanosarcinales</taxon>
        <taxon>ANME-2 cluster</taxon>
        <taxon>Candidatus Methanoperedentaceae</taxon>
        <taxon>Candidatus Methanoperedens</taxon>
    </lineage>
</organism>
<evidence type="ECO:0000313" key="3">
    <source>
        <dbReference type="Proteomes" id="UP000027153"/>
    </source>
</evidence>
<dbReference type="AlphaFoldDB" id="A0A062V8Y0"/>
<name>A0A062V8Y0_9EURY</name>
<protein>
    <submittedName>
        <fullName evidence="2">Putative membrane-bound metal-dependent hydrolase (DUF457)</fullName>
    </submittedName>
</protein>
<dbReference type="OrthoDB" id="200338at2157"/>
<feature type="transmembrane region" description="Helical" evidence="1">
    <location>
        <begin position="6"/>
        <end position="24"/>
    </location>
</feature>
<feature type="transmembrane region" description="Helical" evidence="1">
    <location>
        <begin position="145"/>
        <end position="167"/>
    </location>
</feature>
<dbReference type="InterPro" id="IPR007404">
    <property type="entry name" value="YdjM-like"/>
</dbReference>
<sequence>MFLFGHLGITLGLFFILGYLVPGIRGRINYWFVALGAVLPDIIDKLLGRVLFANSLASGRLIAHTLIFILFLALVGLYLHRRSRDARMLLVSGASLLHLLEDHMWAQPVTFLWPLLGWSFPRGAASDDWIDYFLVTIRNSYTPDFSYVFISEIIGFTIITLLLAYLFSRTKADHQQSHRPASALISLHIKEHRKQK</sequence>
<dbReference type="Proteomes" id="UP000027153">
    <property type="component" value="Unassembled WGS sequence"/>
</dbReference>
<keyword evidence="3" id="KW-1185">Reference proteome</keyword>
<keyword evidence="2" id="KW-0378">Hydrolase</keyword>
<dbReference type="GO" id="GO:0016787">
    <property type="term" value="F:hydrolase activity"/>
    <property type="evidence" value="ECO:0007669"/>
    <property type="project" value="UniProtKB-KW"/>
</dbReference>
<keyword evidence="1" id="KW-1133">Transmembrane helix</keyword>
<proteinExistence type="predicted"/>
<feature type="transmembrane region" description="Helical" evidence="1">
    <location>
        <begin position="58"/>
        <end position="79"/>
    </location>
</feature>
<comment type="caution">
    <text evidence="2">The sequence shown here is derived from an EMBL/GenBank/DDBJ whole genome shotgun (WGS) entry which is preliminary data.</text>
</comment>
<dbReference type="Pfam" id="PF04307">
    <property type="entry name" value="YdjM"/>
    <property type="match status" value="1"/>
</dbReference>
<reference evidence="2 3" key="1">
    <citation type="journal article" date="2013" name="Nature">
        <title>Anaerobic oxidation of methane coupled to nitrate reduction in a novel archaeal lineage.</title>
        <authorList>
            <person name="Haroon M.F."/>
            <person name="Hu S."/>
            <person name="Shi Y."/>
            <person name="Imelfort M."/>
            <person name="Keller J."/>
            <person name="Hugenholtz P."/>
            <person name="Yuan Z."/>
            <person name="Tyson G.W."/>
        </authorList>
    </citation>
    <scope>NUCLEOTIDE SEQUENCE [LARGE SCALE GENOMIC DNA]</scope>
    <source>
        <strain evidence="2 3">ANME-2d</strain>
    </source>
</reference>
<dbReference type="RefSeq" id="WP_048090297.1">
    <property type="nucleotide sequence ID" value="NZ_JMIY01000003.1"/>
</dbReference>
<evidence type="ECO:0000313" key="2">
    <source>
        <dbReference type="EMBL" id="KCZ72224.1"/>
    </source>
</evidence>
<keyword evidence="1" id="KW-0812">Transmembrane</keyword>